<dbReference type="Pfam" id="PF07859">
    <property type="entry name" value="Abhydrolase_3"/>
    <property type="match status" value="1"/>
</dbReference>
<dbReference type="InterPro" id="IPR050466">
    <property type="entry name" value="Carboxylest/Gibb_receptor"/>
</dbReference>
<name>A0A2U1L904_ARTAN</name>
<dbReference type="InterPro" id="IPR013094">
    <property type="entry name" value="AB_hydrolase_3"/>
</dbReference>
<comment type="caution">
    <text evidence="3">The sequence shown here is derived from an EMBL/GenBank/DDBJ whole genome shotgun (WGS) entry which is preliminary data.</text>
</comment>
<dbReference type="SUPFAM" id="SSF53474">
    <property type="entry name" value="alpha/beta-Hydrolases"/>
    <property type="match status" value="1"/>
</dbReference>
<protein>
    <submittedName>
        <fullName evidence="3">Alpha/beta hydrolase fold-3</fullName>
    </submittedName>
</protein>
<dbReference type="PANTHER" id="PTHR23024">
    <property type="entry name" value="ARYLACETAMIDE DEACETYLASE"/>
    <property type="match status" value="1"/>
</dbReference>
<feature type="domain" description="Alpha/beta hydrolase fold-3" evidence="2">
    <location>
        <begin position="88"/>
        <end position="314"/>
    </location>
</feature>
<dbReference type="InterPro" id="IPR029058">
    <property type="entry name" value="AB_hydrolase_fold"/>
</dbReference>
<sequence length="339" mass="38073">MDQKPETPSRPLSTRFKLWLSSTLTNAGIHSNGTLNRCFINLIDYKSPANETPTNGVKSYDVSIDPVRNLWFRVFVPDVTIDTTLPVIVYYHGGGFAFYRSPDSSSYDELCRQFASSIPAVFISANYRLTPENQYPSQYDDGTDVLKFLDEEQRRKNLPGNADLRCCFVSGDSAGGNLAHQVCVRASQNNFQQLKVKVIGLVALQPFFGGEERTASELSPGKLGLSLNQTDFYWSVFKPLSPTSGEVWDRDNEVINVSGPRAADISGLEFPKTLVVAGGRDILQDRQRNYYDWLKKSGKAAYLEEYPYMFHGFYAYTELDEAVHVVSVVRDFVKNTSAE</sequence>
<dbReference type="STRING" id="35608.A0A2U1L904"/>
<evidence type="ECO:0000313" key="3">
    <source>
        <dbReference type="EMBL" id="PWA45495.1"/>
    </source>
</evidence>
<evidence type="ECO:0000256" key="1">
    <source>
        <dbReference type="ARBA" id="ARBA00010515"/>
    </source>
</evidence>
<dbReference type="GO" id="GO:0016787">
    <property type="term" value="F:hydrolase activity"/>
    <property type="evidence" value="ECO:0007669"/>
    <property type="project" value="UniProtKB-KW"/>
</dbReference>
<keyword evidence="4" id="KW-1185">Reference proteome</keyword>
<dbReference type="OrthoDB" id="408631at2759"/>
<keyword evidence="3" id="KW-0378">Hydrolase</keyword>
<dbReference type="Proteomes" id="UP000245207">
    <property type="component" value="Unassembled WGS sequence"/>
</dbReference>
<evidence type="ECO:0000259" key="2">
    <source>
        <dbReference type="Pfam" id="PF07859"/>
    </source>
</evidence>
<evidence type="ECO:0000313" key="4">
    <source>
        <dbReference type="Proteomes" id="UP000245207"/>
    </source>
</evidence>
<gene>
    <name evidence="3" type="ORF">CTI12_AA518290</name>
</gene>
<organism evidence="3 4">
    <name type="scientific">Artemisia annua</name>
    <name type="common">Sweet wormwood</name>
    <dbReference type="NCBI Taxonomy" id="35608"/>
    <lineage>
        <taxon>Eukaryota</taxon>
        <taxon>Viridiplantae</taxon>
        <taxon>Streptophyta</taxon>
        <taxon>Embryophyta</taxon>
        <taxon>Tracheophyta</taxon>
        <taxon>Spermatophyta</taxon>
        <taxon>Magnoliopsida</taxon>
        <taxon>eudicotyledons</taxon>
        <taxon>Gunneridae</taxon>
        <taxon>Pentapetalae</taxon>
        <taxon>asterids</taxon>
        <taxon>campanulids</taxon>
        <taxon>Asterales</taxon>
        <taxon>Asteraceae</taxon>
        <taxon>Asteroideae</taxon>
        <taxon>Anthemideae</taxon>
        <taxon>Artemisiinae</taxon>
        <taxon>Artemisia</taxon>
    </lineage>
</organism>
<accession>A0A2U1L904</accession>
<dbReference type="AlphaFoldDB" id="A0A2U1L904"/>
<comment type="similarity">
    <text evidence="1">Belongs to the 'GDXG' lipolytic enzyme family.</text>
</comment>
<proteinExistence type="inferred from homology"/>
<reference evidence="3 4" key="1">
    <citation type="journal article" date="2018" name="Mol. Plant">
        <title>The genome of Artemisia annua provides insight into the evolution of Asteraceae family and artemisinin biosynthesis.</title>
        <authorList>
            <person name="Shen Q."/>
            <person name="Zhang L."/>
            <person name="Liao Z."/>
            <person name="Wang S."/>
            <person name="Yan T."/>
            <person name="Shi P."/>
            <person name="Liu M."/>
            <person name="Fu X."/>
            <person name="Pan Q."/>
            <person name="Wang Y."/>
            <person name="Lv Z."/>
            <person name="Lu X."/>
            <person name="Zhang F."/>
            <person name="Jiang W."/>
            <person name="Ma Y."/>
            <person name="Chen M."/>
            <person name="Hao X."/>
            <person name="Li L."/>
            <person name="Tang Y."/>
            <person name="Lv G."/>
            <person name="Zhou Y."/>
            <person name="Sun X."/>
            <person name="Brodelius P.E."/>
            <person name="Rose J.K.C."/>
            <person name="Tang K."/>
        </authorList>
    </citation>
    <scope>NUCLEOTIDE SEQUENCE [LARGE SCALE GENOMIC DNA]</scope>
    <source>
        <strain evidence="4">cv. Huhao1</strain>
        <tissue evidence="3">Leaf</tissue>
    </source>
</reference>
<dbReference type="EMBL" id="PKPP01010737">
    <property type="protein sequence ID" value="PWA45495.1"/>
    <property type="molecule type" value="Genomic_DNA"/>
</dbReference>
<dbReference type="Gene3D" id="3.40.50.1820">
    <property type="entry name" value="alpha/beta hydrolase"/>
    <property type="match status" value="1"/>
</dbReference>
<dbReference type="PANTHER" id="PTHR23024:SF24">
    <property type="entry name" value="ALPHA_BETA HYDROLASE FOLD-3 DOMAIN-CONTAINING PROTEIN"/>
    <property type="match status" value="1"/>
</dbReference>